<evidence type="ECO:0000313" key="2">
    <source>
        <dbReference type="EMBL" id="GIG09397.1"/>
    </source>
</evidence>
<evidence type="ECO:0000313" key="3">
    <source>
        <dbReference type="Proteomes" id="UP000630887"/>
    </source>
</evidence>
<sequence>MVVEQKDTDHTRIVHLPRLGGEGTKDPSADGTPAPAAPGPPALTSPAAAGGQ</sequence>
<dbReference type="Proteomes" id="UP000630887">
    <property type="component" value="Unassembled WGS sequence"/>
</dbReference>
<feature type="region of interest" description="Disordered" evidence="1">
    <location>
        <begin position="1"/>
        <end position="52"/>
    </location>
</feature>
<reference evidence="2 3" key="1">
    <citation type="submission" date="2021-01" db="EMBL/GenBank/DDBJ databases">
        <title>Whole genome shotgun sequence of Catellatospora coxensis NBRC 107359.</title>
        <authorList>
            <person name="Komaki H."/>
            <person name="Tamura T."/>
        </authorList>
    </citation>
    <scope>NUCLEOTIDE SEQUENCE [LARGE SCALE GENOMIC DNA]</scope>
    <source>
        <strain evidence="2 3">NBRC 107359</strain>
    </source>
</reference>
<dbReference type="EMBL" id="BONI01000064">
    <property type="protein sequence ID" value="GIG09397.1"/>
    <property type="molecule type" value="Genomic_DNA"/>
</dbReference>
<keyword evidence="3" id="KW-1185">Reference proteome</keyword>
<feature type="compositionally biased region" description="Basic and acidic residues" evidence="1">
    <location>
        <begin position="1"/>
        <end position="12"/>
    </location>
</feature>
<accession>A0A8J3KZZ6</accession>
<dbReference type="AlphaFoldDB" id="A0A8J3KZZ6"/>
<name>A0A8J3KZZ6_9ACTN</name>
<evidence type="ECO:0000256" key="1">
    <source>
        <dbReference type="SAM" id="MobiDB-lite"/>
    </source>
</evidence>
<gene>
    <name evidence="2" type="ORF">Cco03nite_60970</name>
</gene>
<proteinExistence type="predicted"/>
<protein>
    <submittedName>
        <fullName evidence="2">Uncharacterized protein</fullName>
    </submittedName>
</protein>
<comment type="caution">
    <text evidence="2">The sequence shown here is derived from an EMBL/GenBank/DDBJ whole genome shotgun (WGS) entry which is preliminary data.</text>
</comment>
<organism evidence="2 3">
    <name type="scientific">Catellatospora coxensis</name>
    <dbReference type="NCBI Taxonomy" id="310354"/>
    <lineage>
        <taxon>Bacteria</taxon>
        <taxon>Bacillati</taxon>
        <taxon>Actinomycetota</taxon>
        <taxon>Actinomycetes</taxon>
        <taxon>Micromonosporales</taxon>
        <taxon>Micromonosporaceae</taxon>
        <taxon>Catellatospora</taxon>
    </lineage>
</organism>